<gene>
    <name evidence="12 17" type="primary">dnaJ</name>
    <name evidence="16" type="ORF">Q5I04_02405</name>
    <name evidence="17" type="ORF">Q5I06_02410</name>
</gene>
<dbReference type="GO" id="GO:0005737">
    <property type="term" value="C:cytoplasm"/>
    <property type="evidence" value="ECO:0007669"/>
    <property type="project" value="UniProtKB-SubCell"/>
</dbReference>
<dbReference type="AlphaFoldDB" id="A0AA90TEI4"/>
<dbReference type="Gene3D" id="2.10.230.10">
    <property type="entry name" value="Heat shock protein DnaJ, cysteine-rich domain"/>
    <property type="match status" value="1"/>
</dbReference>
<dbReference type="Pfam" id="PF00226">
    <property type="entry name" value="DnaJ"/>
    <property type="match status" value="1"/>
</dbReference>
<protein>
    <recommendedName>
        <fullName evidence="11 12">Chaperone protein DnaJ</fullName>
    </recommendedName>
</protein>
<dbReference type="InterPro" id="IPR012724">
    <property type="entry name" value="DnaJ"/>
</dbReference>
<dbReference type="FunFam" id="2.10.230.10:FF:000002">
    <property type="entry name" value="Molecular chaperone DnaJ"/>
    <property type="match status" value="1"/>
</dbReference>
<evidence type="ECO:0000256" key="10">
    <source>
        <dbReference type="ARBA" id="ARBA00061004"/>
    </source>
</evidence>
<reference evidence="16" key="2">
    <citation type="submission" date="2023-07" db="EMBL/GenBank/DDBJ databases">
        <authorList>
            <person name="Aydin F."/>
            <person name="Tarhane S."/>
            <person name="Saticioglu I.B."/>
            <person name="Karakaya E."/>
            <person name="Abay S."/>
            <person name="Guran O."/>
            <person name="Bozkurt E."/>
            <person name="Uzum N."/>
            <person name="Olgun K."/>
            <person name="Jablonski D."/>
        </authorList>
    </citation>
    <scope>NUCLEOTIDE SEQUENCE</scope>
    <source>
        <strain evidence="16">Faydin-H75</strain>
    </source>
</reference>
<evidence type="ECO:0000256" key="13">
    <source>
        <dbReference type="PROSITE-ProRule" id="PRU00546"/>
    </source>
</evidence>
<dbReference type="RefSeq" id="WP_305516612.1">
    <property type="nucleotide sequence ID" value="NZ_JAUPEV010000002.1"/>
</dbReference>
<feature type="binding site" evidence="12">
    <location>
        <position position="172"/>
    </location>
    <ligand>
        <name>Zn(2+)</name>
        <dbReference type="ChEBI" id="CHEBI:29105"/>
        <label>2</label>
    </ligand>
</feature>
<evidence type="ECO:0000256" key="2">
    <source>
        <dbReference type="ARBA" id="ARBA00022705"/>
    </source>
</evidence>
<keyword evidence="3 12" id="KW-0479">Metal-binding</keyword>
<feature type="binding site" evidence="12">
    <location>
        <position position="156"/>
    </location>
    <ligand>
        <name>Zn(2+)</name>
        <dbReference type="ChEBI" id="CHEBI:29105"/>
        <label>1</label>
    </ligand>
</feature>
<keyword evidence="8 12" id="KW-0143">Chaperone</keyword>
<feature type="domain" description="J" evidence="14">
    <location>
        <begin position="7"/>
        <end position="72"/>
    </location>
</feature>
<keyword evidence="5 12" id="KW-0863">Zinc-finger</keyword>
<evidence type="ECO:0000256" key="5">
    <source>
        <dbReference type="ARBA" id="ARBA00022771"/>
    </source>
</evidence>
<evidence type="ECO:0000256" key="6">
    <source>
        <dbReference type="ARBA" id="ARBA00022833"/>
    </source>
</evidence>
<keyword evidence="19" id="KW-1185">Reference proteome</keyword>
<feature type="zinc finger region" description="CR-type" evidence="13">
    <location>
        <begin position="140"/>
        <end position="217"/>
    </location>
</feature>
<dbReference type="Gene3D" id="2.60.260.20">
    <property type="entry name" value="Urease metallochaperone UreE, N-terminal domain"/>
    <property type="match status" value="2"/>
</dbReference>
<dbReference type="SUPFAM" id="SSF46565">
    <property type="entry name" value="Chaperone J-domain"/>
    <property type="match status" value="1"/>
</dbReference>
<dbReference type="CDD" id="cd06257">
    <property type="entry name" value="DnaJ"/>
    <property type="match status" value="1"/>
</dbReference>
<comment type="cofactor">
    <cofactor evidence="12">
        <name>Zn(2+)</name>
        <dbReference type="ChEBI" id="CHEBI:29105"/>
    </cofactor>
    <text evidence="12">Binds 2 Zn(2+) ions per monomer.</text>
</comment>
<dbReference type="GO" id="GO:0031072">
    <property type="term" value="F:heat shock protein binding"/>
    <property type="evidence" value="ECO:0007669"/>
    <property type="project" value="InterPro"/>
</dbReference>
<evidence type="ECO:0000256" key="12">
    <source>
        <dbReference type="HAMAP-Rule" id="MF_01152"/>
    </source>
</evidence>
<evidence type="ECO:0000256" key="4">
    <source>
        <dbReference type="ARBA" id="ARBA00022737"/>
    </source>
</evidence>
<feature type="binding site" evidence="12">
    <location>
        <position position="169"/>
    </location>
    <ligand>
        <name>Zn(2+)</name>
        <dbReference type="ChEBI" id="CHEBI:29105"/>
        <label>2</label>
    </ligand>
</feature>
<dbReference type="InterPro" id="IPR002939">
    <property type="entry name" value="DnaJ_C"/>
</dbReference>
<dbReference type="CDD" id="cd10747">
    <property type="entry name" value="DnaJ_C"/>
    <property type="match status" value="1"/>
</dbReference>
<dbReference type="GO" id="GO:0042026">
    <property type="term" value="P:protein refolding"/>
    <property type="evidence" value="ECO:0007669"/>
    <property type="project" value="TreeGrafter"/>
</dbReference>
<feature type="binding site" evidence="12">
    <location>
        <position position="205"/>
    </location>
    <ligand>
        <name>Zn(2+)</name>
        <dbReference type="ChEBI" id="CHEBI:29105"/>
        <label>1</label>
    </ligand>
</feature>
<evidence type="ECO:0000259" key="14">
    <source>
        <dbReference type="PROSITE" id="PS50076"/>
    </source>
</evidence>
<comment type="similarity">
    <text evidence="10 12">Belongs to the DnaJ family.</text>
</comment>
<dbReference type="NCBIfam" id="TIGR02349">
    <property type="entry name" value="DnaJ_bact"/>
    <property type="match status" value="1"/>
</dbReference>
<dbReference type="Gene3D" id="1.10.287.110">
    <property type="entry name" value="DnaJ domain"/>
    <property type="match status" value="1"/>
</dbReference>
<dbReference type="NCBIfam" id="NF008035">
    <property type="entry name" value="PRK10767.1"/>
    <property type="match status" value="1"/>
</dbReference>
<dbReference type="Pfam" id="PF01556">
    <property type="entry name" value="DnaJ_C"/>
    <property type="match status" value="1"/>
</dbReference>
<evidence type="ECO:0000256" key="9">
    <source>
        <dbReference type="ARBA" id="ARBA00053423"/>
    </source>
</evidence>
<dbReference type="InterPro" id="IPR001305">
    <property type="entry name" value="HSP_DnaJ_Cys-rich_dom"/>
</dbReference>
<dbReference type="GO" id="GO:0005524">
    <property type="term" value="F:ATP binding"/>
    <property type="evidence" value="ECO:0007669"/>
    <property type="project" value="InterPro"/>
</dbReference>
<dbReference type="Pfam" id="PF00684">
    <property type="entry name" value="DnaJ_CXXCXGXG"/>
    <property type="match status" value="1"/>
</dbReference>
<dbReference type="GO" id="GO:0009408">
    <property type="term" value="P:response to heat"/>
    <property type="evidence" value="ECO:0007669"/>
    <property type="project" value="InterPro"/>
</dbReference>
<sequence>MVLESFDYYEILEVSQTSDKETIKKAYRKMALKYHPDRNPDDKEAEEMFKKINEAYEVLSDESKRQIYDRYGKQGLENNGFSGFSGKDFGDIFGDLGSIFESAFGSGFNFGGSRKKESKSKFIPDYLYKLDLSFREAVFGCKKNIKTKYKSFCKDCNGTGAKDGKIETCPECQGKGQVFMRQGFMTFAQTCSKCNGEGSLAKEKCSTCHAEGFVFIEEEFEINVPEGVDDENRIRIIGKGNQQKNGSRGDLYILTYVESDDYFVRDGIDIYIEVPVFFTSIPLGANVKIPSLKGELELRIPPNSEDSSRFVFKGEGIKEVNRNNYGNLIAVIKIVYPKSINEEQRELLLELHNSFGYESEPHKNLFEECFDRIKNWFKPENKTKNKKN</sequence>
<feature type="domain" description="CR-type" evidence="15">
    <location>
        <begin position="140"/>
        <end position="217"/>
    </location>
</feature>
<evidence type="ECO:0000259" key="15">
    <source>
        <dbReference type="PROSITE" id="PS51188"/>
    </source>
</evidence>
<evidence type="ECO:0000256" key="8">
    <source>
        <dbReference type="ARBA" id="ARBA00023186"/>
    </source>
</evidence>
<evidence type="ECO:0000313" key="18">
    <source>
        <dbReference type="Proteomes" id="UP001177258"/>
    </source>
</evidence>
<organism evidence="17 18">
    <name type="scientific">Helicobacter cappadocius</name>
    <dbReference type="NCBI Taxonomy" id="3063998"/>
    <lineage>
        <taxon>Bacteria</taxon>
        <taxon>Pseudomonadati</taxon>
        <taxon>Campylobacterota</taxon>
        <taxon>Epsilonproteobacteria</taxon>
        <taxon>Campylobacterales</taxon>
        <taxon>Helicobacteraceae</taxon>
        <taxon>Helicobacter</taxon>
    </lineage>
</organism>
<feature type="binding site" evidence="12">
    <location>
        <position position="208"/>
    </location>
    <ligand>
        <name>Zn(2+)</name>
        <dbReference type="ChEBI" id="CHEBI:29105"/>
        <label>1</label>
    </ligand>
</feature>
<dbReference type="EMBL" id="JAUYZK010000002">
    <property type="protein sequence ID" value="MDP2538640.1"/>
    <property type="molecule type" value="Genomic_DNA"/>
</dbReference>
<feature type="binding site" evidence="12">
    <location>
        <position position="194"/>
    </location>
    <ligand>
        <name>Zn(2+)</name>
        <dbReference type="ChEBI" id="CHEBI:29105"/>
        <label>2</label>
    </ligand>
</feature>
<comment type="subcellular location">
    <subcellularLocation>
        <location evidence="12">Cytoplasm</location>
    </subcellularLocation>
</comment>
<comment type="caution">
    <text evidence="12">Lacks conserved residue(s) required for the propagation of feature annotation.</text>
</comment>
<dbReference type="FunFam" id="1.10.287.110:FF:000034">
    <property type="entry name" value="Chaperone protein DnaJ"/>
    <property type="match status" value="1"/>
</dbReference>
<evidence type="ECO:0000313" key="17">
    <source>
        <dbReference type="EMBL" id="MDP2538640.1"/>
    </source>
</evidence>
<dbReference type="SMART" id="SM00271">
    <property type="entry name" value="DnaJ"/>
    <property type="match status" value="1"/>
</dbReference>
<dbReference type="PROSITE" id="PS00636">
    <property type="entry name" value="DNAJ_1"/>
    <property type="match status" value="1"/>
</dbReference>
<evidence type="ECO:0000256" key="1">
    <source>
        <dbReference type="ARBA" id="ARBA00022490"/>
    </source>
</evidence>
<keyword evidence="7 12" id="KW-0346">Stress response</keyword>
<evidence type="ECO:0000256" key="7">
    <source>
        <dbReference type="ARBA" id="ARBA00023016"/>
    </source>
</evidence>
<dbReference type="PANTHER" id="PTHR43096:SF48">
    <property type="entry name" value="CHAPERONE PROTEIN DNAJ"/>
    <property type="match status" value="1"/>
</dbReference>
<comment type="subunit">
    <text evidence="12">Homodimer.</text>
</comment>
<dbReference type="GO" id="GO:0006260">
    <property type="term" value="P:DNA replication"/>
    <property type="evidence" value="ECO:0007669"/>
    <property type="project" value="UniProtKB-KW"/>
</dbReference>
<dbReference type="Proteomes" id="UP001240777">
    <property type="component" value="Unassembled WGS sequence"/>
</dbReference>
<dbReference type="GO" id="GO:0051082">
    <property type="term" value="F:unfolded protein binding"/>
    <property type="evidence" value="ECO:0007669"/>
    <property type="project" value="UniProtKB-UniRule"/>
</dbReference>
<dbReference type="GO" id="GO:0008270">
    <property type="term" value="F:zinc ion binding"/>
    <property type="evidence" value="ECO:0007669"/>
    <property type="project" value="UniProtKB-UniRule"/>
</dbReference>
<dbReference type="SUPFAM" id="SSF57938">
    <property type="entry name" value="DnaJ/Hsp40 cysteine-rich domain"/>
    <property type="match status" value="1"/>
</dbReference>
<dbReference type="InterPro" id="IPR001623">
    <property type="entry name" value="DnaJ_domain"/>
</dbReference>
<reference evidence="17 19" key="1">
    <citation type="submission" date="2023-07" db="EMBL/GenBank/DDBJ databases">
        <title>Unpublished Manusciprt.</title>
        <authorList>
            <person name="Aydin F."/>
            <person name="Tarhane S."/>
            <person name="Saticioglu I.B."/>
            <person name="Karakaya E."/>
            <person name="Abay S."/>
            <person name="Guran O."/>
            <person name="Bozkurt E."/>
            <person name="Uzum N."/>
            <person name="Olgun K."/>
            <person name="Jablonski D."/>
        </authorList>
    </citation>
    <scope>NUCLEOTIDE SEQUENCE</scope>
    <source>
        <strain evidence="19">faydin-H75</strain>
        <strain evidence="17">Faydin-H76</strain>
    </source>
</reference>
<keyword evidence="2 12" id="KW-0235">DNA replication</keyword>
<dbReference type="GO" id="GO:0016491">
    <property type="term" value="F:oxidoreductase activity"/>
    <property type="evidence" value="ECO:0007669"/>
    <property type="project" value="UniProtKB-KW"/>
</dbReference>
<evidence type="ECO:0000256" key="11">
    <source>
        <dbReference type="ARBA" id="ARBA00067609"/>
    </source>
</evidence>
<comment type="caution">
    <text evidence="17">The sequence shown here is derived from an EMBL/GenBank/DDBJ whole genome shotgun (WGS) entry which is preliminary data.</text>
</comment>
<feature type="binding site" evidence="12">
    <location>
        <position position="191"/>
    </location>
    <ligand>
        <name>Zn(2+)</name>
        <dbReference type="ChEBI" id="CHEBI:29105"/>
        <label>2</label>
    </ligand>
</feature>
<evidence type="ECO:0000256" key="3">
    <source>
        <dbReference type="ARBA" id="ARBA00022723"/>
    </source>
</evidence>
<dbReference type="PRINTS" id="PR00625">
    <property type="entry name" value="JDOMAIN"/>
</dbReference>
<proteinExistence type="inferred from homology"/>
<dbReference type="InterPro" id="IPR008971">
    <property type="entry name" value="HSP40/DnaJ_pept-bd"/>
</dbReference>
<reference evidence="16 18" key="3">
    <citation type="journal article" date="2024" name="Syst. Appl. Microbiol.">
        <title>Helicobacter cappadocius sp. nov., from lizards: The first psychrotrophic Helicobacter species.</title>
        <authorList>
            <person name="Aydin F."/>
            <person name="Tarhane S."/>
            <person name="Karakaya E."/>
            <person name="Abay S."/>
            <person name="Kayman T."/>
            <person name="Guran O."/>
            <person name="Bozkurt E."/>
            <person name="Uzum N."/>
            <person name="Avci A."/>
            <person name="Olgun K."/>
            <person name="Jablonski D."/>
            <person name="Guran C."/>
            <person name="Burcin Saticioglu I."/>
        </authorList>
    </citation>
    <scope>NUCLEOTIDE SEQUENCE [LARGE SCALE GENOMIC DNA]</scope>
    <source>
        <strain evidence="16">Faydin-H75</strain>
        <strain evidence="18">faydin-H76</strain>
    </source>
</reference>
<evidence type="ECO:0000313" key="19">
    <source>
        <dbReference type="Proteomes" id="UP001240777"/>
    </source>
</evidence>
<dbReference type="PANTHER" id="PTHR43096">
    <property type="entry name" value="DNAJ HOMOLOG 1, MITOCHONDRIAL-RELATED"/>
    <property type="match status" value="1"/>
</dbReference>
<name>A0AA90TEI4_9HELI</name>
<feature type="binding site" evidence="12">
    <location>
        <position position="153"/>
    </location>
    <ligand>
        <name>Zn(2+)</name>
        <dbReference type="ChEBI" id="CHEBI:29105"/>
        <label>1</label>
    </ligand>
</feature>
<keyword evidence="4 12" id="KW-0677">Repeat</keyword>
<dbReference type="EMBL" id="JAUPEV010000002">
    <property type="protein sequence ID" value="MDO7252772.1"/>
    <property type="molecule type" value="Genomic_DNA"/>
</dbReference>
<accession>A0AA90TEI4</accession>
<keyword evidence="1 12" id="KW-0963">Cytoplasm</keyword>
<dbReference type="InterPro" id="IPR036410">
    <property type="entry name" value="HSP_DnaJ_Cys-rich_dom_sf"/>
</dbReference>
<comment type="domain">
    <text evidence="12">The J domain is necessary and sufficient to stimulate DnaK ATPase activity. Zinc center 1 plays an important role in the autonomous, DnaK-independent chaperone activity of DnaJ. Zinc center 2 is essential for interaction with DnaK and for DnaJ activity.</text>
</comment>
<dbReference type="SUPFAM" id="SSF49493">
    <property type="entry name" value="HSP40/DnaJ peptide-binding domain"/>
    <property type="match status" value="2"/>
</dbReference>
<dbReference type="Proteomes" id="UP001177258">
    <property type="component" value="Unassembled WGS sequence"/>
</dbReference>
<dbReference type="PROSITE" id="PS51188">
    <property type="entry name" value="ZF_CR"/>
    <property type="match status" value="1"/>
</dbReference>
<evidence type="ECO:0000313" key="16">
    <source>
        <dbReference type="EMBL" id="MDO7252772.1"/>
    </source>
</evidence>
<dbReference type="InterPro" id="IPR036869">
    <property type="entry name" value="J_dom_sf"/>
</dbReference>
<comment type="function">
    <text evidence="9 12">Participates actively in the response to hyperosmotic and heat shock by preventing the aggregation of stress-denatured proteins and by disaggregating proteins, also in an autonomous, DnaK-independent fashion. Unfolded proteins bind initially to DnaJ; upon interaction with the DnaJ-bound protein, DnaK hydrolyzes its bound ATP, resulting in the formation of a stable complex. GrpE releases ADP from DnaK; ATP binding to DnaK triggers the release of the substrate protein, thus completing the reaction cycle. Several rounds of ATP-dependent interactions between DnaJ, DnaK and GrpE are required for fully efficient folding. Also involved, together with DnaK and GrpE, in the DNA replication of plasmids through activation of initiation proteins.</text>
</comment>
<keyword evidence="6 12" id="KW-0862">Zinc</keyword>
<dbReference type="PROSITE" id="PS50076">
    <property type="entry name" value="DNAJ_2"/>
    <property type="match status" value="1"/>
</dbReference>
<dbReference type="HAMAP" id="MF_01152">
    <property type="entry name" value="DnaJ"/>
    <property type="match status" value="1"/>
</dbReference>
<dbReference type="InterPro" id="IPR018253">
    <property type="entry name" value="DnaJ_domain_CS"/>
</dbReference>
<keyword evidence="17" id="KW-0560">Oxidoreductase</keyword>